<name>A0A9E7EI34_9LILI</name>
<accession>A0A9E7EI34</accession>
<dbReference type="AlphaFoldDB" id="A0A9E7EI34"/>
<dbReference type="EMBL" id="CP097502">
    <property type="protein sequence ID" value="URD76293.1"/>
    <property type="molecule type" value="Genomic_DNA"/>
</dbReference>
<evidence type="ECO:0000313" key="2">
    <source>
        <dbReference type="EMBL" id="URD76293.1"/>
    </source>
</evidence>
<organism evidence="2 3">
    <name type="scientific">Musa troglodytarum</name>
    <name type="common">fe'i banana</name>
    <dbReference type="NCBI Taxonomy" id="320322"/>
    <lineage>
        <taxon>Eukaryota</taxon>
        <taxon>Viridiplantae</taxon>
        <taxon>Streptophyta</taxon>
        <taxon>Embryophyta</taxon>
        <taxon>Tracheophyta</taxon>
        <taxon>Spermatophyta</taxon>
        <taxon>Magnoliopsida</taxon>
        <taxon>Liliopsida</taxon>
        <taxon>Zingiberales</taxon>
        <taxon>Musaceae</taxon>
        <taxon>Musa</taxon>
    </lineage>
</organism>
<dbReference type="Proteomes" id="UP001055439">
    <property type="component" value="Chromosome 1"/>
</dbReference>
<feature type="region of interest" description="Disordered" evidence="1">
    <location>
        <begin position="74"/>
        <end position="99"/>
    </location>
</feature>
<keyword evidence="3" id="KW-1185">Reference proteome</keyword>
<gene>
    <name evidence="2" type="ORF">MUK42_37242</name>
</gene>
<sequence length="99" mass="10592">MCLLCSDWAESQREGRAFRLARIDVASSPLRLPPGGNPSPSSPPLPSIACYQFCFLQAAVEEYAERNRVLAGGTNVGNTSLHSGEPMQIRSIVDSNNGG</sequence>
<evidence type="ECO:0000256" key="1">
    <source>
        <dbReference type="SAM" id="MobiDB-lite"/>
    </source>
</evidence>
<evidence type="ECO:0000313" key="3">
    <source>
        <dbReference type="Proteomes" id="UP001055439"/>
    </source>
</evidence>
<proteinExistence type="predicted"/>
<protein>
    <submittedName>
        <fullName evidence="2">Uncharacterized protein</fullName>
    </submittedName>
</protein>
<reference evidence="2" key="1">
    <citation type="submission" date="2022-05" db="EMBL/GenBank/DDBJ databases">
        <title>The Musa troglodytarum L. genome provides insights into the mechanism of non-climacteric behaviour and enrichment of carotenoids.</title>
        <authorList>
            <person name="Wang J."/>
        </authorList>
    </citation>
    <scope>NUCLEOTIDE SEQUENCE</scope>
    <source>
        <tissue evidence="2">Leaf</tissue>
    </source>
</reference>